<name>A0ACC1Y5K5_MELAZ</name>
<comment type="caution">
    <text evidence="1">The sequence shown here is derived from an EMBL/GenBank/DDBJ whole genome shotgun (WGS) entry which is preliminary data.</text>
</comment>
<keyword evidence="2" id="KW-1185">Reference proteome</keyword>
<proteinExistence type="predicted"/>
<dbReference type="EMBL" id="CM051398">
    <property type="protein sequence ID" value="KAJ4718959.1"/>
    <property type="molecule type" value="Genomic_DNA"/>
</dbReference>
<reference evidence="1 2" key="1">
    <citation type="journal article" date="2023" name="Science">
        <title>Complex scaffold remodeling in plant triterpene biosynthesis.</title>
        <authorList>
            <person name="De La Pena R."/>
            <person name="Hodgson H."/>
            <person name="Liu J.C."/>
            <person name="Stephenson M.J."/>
            <person name="Martin A.C."/>
            <person name="Owen C."/>
            <person name="Harkess A."/>
            <person name="Leebens-Mack J."/>
            <person name="Jimenez L.E."/>
            <person name="Osbourn A."/>
            <person name="Sattely E.S."/>
        </authorList>
    </citation>
    <scope>NUCLEOTIDE SEQUENCE [LARGE SCALE GENOMIC DNA]</scope>
    <source>
        <strain evidence="2">cv. JPN11</strain>
        <tissue evidence="1">Leaf</tissue>
    </source>
</reference>
<protein>
    <submittedName>
        <fullName evidence="1">Polyprotein</fullName>
    </submittedName>
</protein>
<evidence type="ECO:0000313" key="1">
    <source>
        <dbReference type="EMBL" id="KAJ4718959.1"/>
    </source>
</evidence>
<accession>A0ACC1Y5K5</accession>
<dbReference type="Proteomes" id="UP001164539">
    <property type="component" value="Chromosome 5"/>
</dbReference>
<gene>
    <name evidence="1" type="ORF">OWV82_010585</name>
</gene>
<sequence length="420" mass="47952">MRPSPEEMAAYQARQAETEASSTTEIGRQPVPPDPQPSQASHAPQQQHPQPQDFHQAPINWVETIDRGDAIIQIPNAPGSRPFWNIDGVEPEERPAYFEKMLAWAEGEVHRAPHLTARAVSWRFISGFIGSLRLWWSNTFTEQERQFIMNQDCPYKTIISYLVAHFYGTTEREKDLAEKNYLQTKCCDVQQLKAYYLKQEQLFYKVNKPSDTMVRTFVLNMPAPVAEMLEAKFKSEGITNLSSYSLASLYQMATEVIHEHCRLQDLKKHMKQIEKTSLQKHCNIHPQLYGCHDSSKSCSCKKQSYHKAGYSITLTALIDTEAVSSIIHSKCVPPKYFIPTAVSFAVANGEEFQSRRYTLPFEILPFGIRHSFFVYDHTGEDILFGTDFLLAVAPATFHPEGFLYTVKSPDQQTSKLLSTQ</sequence>
<evidence type="ECO:0000313" key="2">
    <source>
        <dbReference type="Proteomes" id="UP001164539"/>
    </source>
</evidence>
<organism evidence="1 2">
    <name type="scientific">Melia azedarach</name>
    <name type="common">Chinaberry tree</name>
    <dbReference type="NCBI Taxonomy" id="155640"/>
    <lineage>
        <taxon>Eukaryota</taxon>
        <taxon>Viridiplantae</taxon>
        <taxon>Streptophyta</taxon>
        <taxon>Embryophyta</taxon>
        <taxon>Tracheophyta</taxon>
        <taxon>Spermatophyta</taxon>
        <taxon>Magnoliopsida</taxon>
        <taxon>eudicotyledons</taxon>
        <taxon>Gunneridae</taxon>
        <taxon>Pentapetalae</taxon>
        <taxon>rosids</taxon>
        <taxon>malvids</taxon>
        <taxon>Sapindales</taxon>
        <taxon>Meliaceae</taxon>
        <taxon>Melia</taxon>
    </lineage>
</organism>